<evidence type="ECO:0000313" key="13">
    <source>
        <dbReference type="EMBL" id="CAA9553498.1"/>
    </source>
</evidence>
<evidence type="ECO:0000256" key="8">
    <source>
        <dbReference type="ARBA" id="ARBA00023027"/>
    </source>
</evidence>
<dbReference type="InterPro" id="IPR049312">
    <property type="entry name" value="GIDA_C_N"/>
</dbReference>
<dbReference type="AlphaFoldDB" id="A0A6J4UP01"/>
<evidence type="ECO:0000256" key="3">
    <source>
        <dbReference type="ARBA" id="ARBA00007653"/>
    </source>
</evidence>
<sequence>MAGGGTTLFDVIVVGGGHAACEAALAAARMGAETLLLTANLDTIALMPCNPSIGGPAKGHLVREIDALGGAMAEVTDRTAIQIRTLNSSKGPAVQAIRAQCDKRLYAMTMKEVLEEQDRLTLRQELVTDLPLDLGGSAPRVREVVTQAGNRYRCRAAVLTTGTFLRARMIAGGTVAAGGRAGEGPANELSAALGALGFRLRRLKTGTPPRIDARSIDFGLTTPQPGSPTPLWFSHAGTWGEVAPIVRAPLPIYPQAGAGDWRTQMCCYLIHTNEAAHEQIRANIDRAPMYDGTIEGVGPRYCPSIEDKVVRFPQKGAHQLFLEPEGWRTSEVYVQGANTSLPHDVQWALLRAIPALRGVAITRFGYAVEYDAVDVGELTPTLEAKRVGGLFCAGQVNGTSGYEEAAGQGLVAGVNAARHAAGAAPVILRRDQGYLGVMIDDLVTQEFVEPYRMLTSRVEYRLLLRGDNADLRLTPLAYDLGLVSRERYERARAKETGRDATLAALAATRLTDSGATQAALAAAGLAPLGGACSALDLLRRPHAEWAQVAAFLTAHVPPPGGLPSWAIPATVAEQVMVEAQYAHYIDTQRAQVRRLATMEGRAIPRDFAFAALPNLRAEAREKLLAIRPATLGQAGRIAGVTPSDLAGLLVALERHERVPSAE</sequence>
<dbReference type="GO" id="GO:0050660">
    <property type="term" value="F:flavin adenine dinucleotide binding"/>
    <property type="evidence" value="ECO:0007669"/>
    <property type="project" value="UniProtKB-UniRule"/>
</dbReference>
<comment type="similarity">
    <text evidence="3 11">Belongs to the MnmG family.</text>
</comment>
<comment type="function">
    <text evidence="2 11">NAD-binding protein involved in the addition of a carboxymethylaminomethyl (cmnm) group at the wobble position (U34) of certain tRNAs, forming tRNA-cmnm(5)s(2)U34.</text>
</comment>
<keyword evidence="11" id="KW-0963">Cytoplasm</keyword>
<dbReference type="Gene3D" id="1.10.10.1800">
    <property type="entry name" value="tRNA uridine 5-carboxymethylaminomethyl modification enzyme MnmG/GidA"/>
    <property type="match status" value="1"/>
</dbReference>
<dbReference type="FunFam" id="1.10.150.570:FF:000001">
    <property type="entry name" value="tRNA uridine 5-carboxymethylaminomethyl modification enzyme MnmG"/>
    <property type="match status" value="1"/>
</dbReference>
<keyword evidence="8 11" id="KW-0520">NAD</keyword>
<dbReference type="InterPro" id="IPR002218">
    <property type="entry name" value="MnmG-rel"/>
</dbReference>
<accession>A0A6J4UP01</accession>
<feature type="domain" description="tRNA uridine 5-carboxymethylaminomethyl modification enzyme C-terminal subdomain" evidence="12">
    <location>
        <begin position="579"/>
        <end position="650"/>
    </location>
</feature>
<reference evidence="13" key="1">
    <citation type="submission" date="2020-02" db="EMBL/GenBank/DDBJ databases">
        <authorList>
            <person name="Meier V. D."/>
        </authorList>
    </citation>
    <scope>NUCLEOTIDE SEQUENCE</scope>
    <source>
        <strain evidence="13">AVDCRST_MAG18</strain>
    </source>
</reference>
<comment type="subunit">
    <text evidence="9 11">Homodimer. Heterotetramer of two MnmE and two MnmG subunits.</text>
</comment>
<dbReference type="Gene3D" id="1.10.150.570">
    <property type="entry name" value="GidA associated domain, C-terminal subdomain"/>
    <property type="match status" value="1"/>
</dbReference>
<dbReference type="NCBIfam" id="TIGR00136">
    <property type="entry name" value="mnmG_gidA"/>
    <property type="match status" value="1"/>
</dbReference>
<dbReference type="SMART" id="SM01228">
    <property type="entry name" value="GIDA_assoc_3"/>
    <property type="match status" value="1"/>
</dbReference>
<dbReference type="InterPro" id="IPR044920">
    <property type="entry name" value="MnmG_C_subdom_sf"/>
</dbReference>
<dbReference type="InterPro" id="IPR040131">
    <property type="entry name" value="MnmG_N"/>
</dbReference>
<keyword evidence="7 11" id="KW-0274">FAD</keyword>
<dbReference type="InterPro" id="IPR020595">
    <property type="entry name" value="MnmG-rel_CS"/>
</dbReference>
<dbReference type="PROSITE" id="PS01280">
    <property type="entry name" value="GIDA_1"/>
    <property type="match status" value="1"/>
</dbReference>
<evidence type="ECO:0000259" key="12">
    <source>
        <dbReference type="SMART" id="SM01228"/>
    </source>
</evidence>
<comment type="cofactor">
    <cofactor evidence="1 11">
        <name>FAD</name>
        <dbReference type="ChEBI" id="CHEBI:57692"/>
    </cofactor>
</comment>
<evidence type="ECO:0000256" key="7">
    <source>
        <dbReference type="ARBA" id="ARBA00022827"/>
    </source>
</evidence>
<dbReference type="InterPro" id="IPR026904">
    <property type="entry name" value="MnmG_C"/>
</dbReference>
<evidence type="ECO:0000256" key="2">
    <source>
        <dbReference type="ARBA" id="ARBA00003717"/>
    </source>
</evidence>
<dbReference type="GO" id="GO:0030488">
    <property type="term" value="P:tRNA methylation"/>
    <property type="evidence" value="ECO:0007669"/>
    <property type="project" value="TreeGrafter"/>
</dbReference>
<dbReference type="Pfam" id="PF21680">
    <property type="entry name" value="GIDA_C_1st"/>
    <property type="match status" value="1"/>
</dbReference>
<evidence type="ECO:0000256" key="11">
    <source>
        <dbReference type="HAMAP-Rule" id="MF_00129"/>
    </source>
</evidence>
<dbReference type="Gene3D" id="3.50.50.60">
    <property type="entry name" value="FAD/NAD(P)-binding domain"/>
    <property type="match status" value="2"/>
</dbReference>
<dbReference type="InterPro" id="IPR047001">
    <property type="entry name" value="MnmG_C_subdom"/>
</dbReference>
<dbReference type="PANTHER" id="PTHR11806">
    <property type="entry name" value="GLUCOSE INHIBITED DIVISION PROTEIN A"/>
    <property type="match status" value="1"/>
</dbReference>
<organism evidence="13">
    <name type="scientific">uncultured Thermomicrobiales bacterium</name>
    <dbReference type="NCBI Taxonomy" id="1645740"/>
    <lineage>
        <taxon>Bacteria</taxon>
        <taxon>Pseudomonadati</taxon>
        <taxon>Thermomicrobiota</taxon>
        <taxon>Thermomicrobia</taxon>
        <taxon>Thermomicrobiales</taxon>
        <taxon>environmental samples</taxon>
    </lineage>
</organism>
<dbReference type="InterPro" id="IPR036188">
    <property type="entry name" value="FAD/NAD-bd_sf"/>
</dbReference>
<evidence type="ECO:0000256" key="6">
    <source>
        <dbReference type="ARBA" id="ARBA00022694"/>
    </source>
</evidence>
<dbReference type="GO" id="GO:0002098">
    <property type="term" value="P:tRNA wobble uridine modification"/>
    <property type="evidence" value="ECO:0007669"/>
    <property type="project" value="InterPro"/>
</dbReference>
<dbReference type="InterPro" id="IPR004416">
    <property type="entry name" value="MnmG"/>
</dbReference>
<dbReference type="PROSITE" id="PS01281">
    <property type="entry name" value="GIDA_2"/>
    <property type="match status" value="1"/>
</dbReference>
<protein>
    <recommendedName>
        <fullName evidence="4 11">tRNA uridine 5-carboxymethylaminomethyl modification enzyme MnmG</fullName>
    </recommendedName>
    <alternativeName>
        <fullName evidence="10 11">Glucose-inhibited division protein A</fullName>
    </alternativeName>
</protein>
<evidence type="ECO:0000256" key="1">
    <source>
        <dbReference type="ARBA" id="ARBA00001974"/>
    </source>
</evidence>
<dbReference type="SUPFAM" id="SSF51905">
    <property type="entry name" value="FAD/NAD(P)-binding domain"/>
    <property type="match status" value="1"/>
</dbReference>
<dbReference type="Pfam" id="PF01134">
    <property type="entry name" value="GIDA"/>
    <property type="match status" value="2"/>
</dbReference>
<evidence type="ECO:0000256" key="4">
    <source>
        <dbReference type="ARBA" id="ARBA00020461"/>
    </source>
</evidence>
<dbReference type="GO" id="GO:0005829">
    <property type="term" value="C:cytosol"/>
    <property type="evidence" value="ECO:0007669"/>
    <property type="project" value="TreeGrafter"/>
</dbReference>
<dbReference type="FunFam" id="3.50.50.60:FF:000002">
    <property type="entry name" value="tRNA uridine 5-carboxymethylaminomethyl modification enzyme MnmG"/>
    <property type="match status" value="1"/>
</dbReference>
<feature type="binding site" evidence="11">
    <location>
        <begin position="298"/>
        <end position="312"/>
    </location>
    <ligand>
        <name>NAD(+)</name>
        <dbReference type="ChEBI" id="CHEBI:57540"/>
    </ligand>
</feature>
<dbReference type="PANTHER" id="PTHR11806:SF0">
    <property type="entry name" value="PROTEIN MTO1 HOMOLOG, MITOCHONDRIAL"/>
    <property type="match status" value="1"/>
</dbReference>
<dbReference type="HAMAP" id="MF_00129">
    <property type="entry name" value="MnmG_GidA"/>
    <property type="match status" value="1"/>
</dbReference>
<keyword evidence="6 11" id="KW-0819">tRNA processing</keyword>
<dbReference type="Pfam" id="PF13932">
    <property type="entry name" value="SAM_GIDA_C"/>
    <property type="match status" value="1"/>
</dbReference>
<dbReference type="EMBL" id="CADCWN010000035">
    <property type="protein sequence ID" value="CAA9553498.1"/>
    <property type="molecule type" value="Genomic_DNA"/>
</dbReference>
<name>A0A6J4UP01_9BACT</name>
<gene>
    <name evidence="11" type="primary">mnmG</name>
    <name evidence="11" type="synonym">gidA</name>
    <name evidence="13" type="ORF">AVDCRST_MAG18-503</name>
</gene>
<evidence type="ECO:0000256" key="9">
    <source>
        <dbReference type="ARBA" id="ARBA00025948"/>
    </source>
</evidence>
<evidence type="ECO:0000256" key="5">
    <source>
        <dbReference type="ARBA" id="ARBA00022630"/>
    </source>
</evidence>
<comment type="subcellular location">
    <subcellularLocation>
        <location evidence="11">Cytoplasm</location>
    </subcellularLocation>
</comment>
<proteinExistence type="inferred from homology"/>
<keyword evidence="5 11" id="KW-0285">Flavoprotein</keyword>
<comment type="caution">
    <text evidence="11">Lacks conserved residue(s) required for the propagation of feature annotation.</text>
</comment>
<evidence type="ECO:0000256" key="10">
    <source>
        <dbReference type="ARBA" id="ARBA00031800"/>
    </source>
</evidence>